<feature type="non-terminal residue" evidence="1">
    <location>
        <position position="1"/>
    </location>
</feature>
<name>A0A371H2V3_MUCPR</name>
<proteinExistence type="predicted"/>
<organism evidence="1 2">
    <name type="scientific">Mucuna pruriens</name>
    <name type="common">Velvet bean</name>
    <name type="synonym">Dolichos pruriens</name>
    <dbReference type="NCBI Taxonomy" id="157652"/>
    <lineage>
        <taxon>Eukaryota</taxon>
        <taxon>Viridiplantae</taxon>
        <taxon>Streptophyta</taxon>
        <taxon>Embryophyta</taxon>
        <taxon>Tracheophyta</taxon>
        <taxon>Spermatophyta</taxon>
        <taxon>Magnoliopsida</taxon>
        <taxon>eudicotyledons</taxon>
        <taxon>Gunneridae</taxon>
        <taxon>Pentapetalae</taxon>
        <taxon>rosids</taxon>
        <taxon>fabids</taxon>
        <taxon>Fabales</taxon>
        <taxon>Fabaceae</taxon>
        <taxon>Papilionoideae</taxon>
        <taxon>50 kb inversion clade</taxon>
        <taxon>NPAAA clade</taxon>
        <taxon>indigoferoid/millettioid clade</taxon>
        <taxon>Phaseoleae</taxon>
        <taxon>Mucuna</taxon>
    </lineage>
</organism>
<evidence type="ECO:0000313" key="2">
    <source>
        <dbReference type="Proteomes" id="UP000257109"/>
    </source>
</evidence>
<sequence>MLGGSYYFISDKTSVALIFKKKKKKKERKCQRHPHFSYPTDSLTYWSLHERDKIAFVTYVPYIHGFQLVQY</sequence>
<keyword evidence="2" id="KW-1185">Reference proteome</keyword>
<dbReference type="Proteomes" id="UP000257109">
    <property type="component" value="Unassembled WGS sequence"/>
</dbReference>
<evidence type="ECO:0000313" key="1">
    <source>
        <dbReference type="EMBL" id="RDX97129.1"/>
    </source>
</evidence>
<dbReference type="EMBL" id="QJKJ01003735">
    <property type="protein sequence ID" value="RDX97129.1"/>
    <property type="molecule type" value="Genomic_DNA"/>
</dbReference>
<comment type="caution">
    <text evidence="1">The sequence shown here is derived from an EMBL/GenBank/DDBJ whole genome shotgun (WGS) entry which is preliminary data.</text>
</comment>
<protein>
    <submittedName>
        <fullName evidence="1">Uncharacterized protein</fullName>
    </submittedName>
</protein>
<accession>A0A371H2V3</accession>
<reference evidence="1" key="1">
    <citation type="submission" date="2018-05" db="EMBL/GenBank/DDBJ databases">
        <title>Draft genome of Mucuna pruriens seed.</title>
        <authorList>
            <person name="Nnadi N.E."/>
            <person name="Vos R."/>
            <person name="Hasami M.H."/>
            <person name="Devisetty U.K."/>
            <person name="Aguiy J.C."/>
        </authorList>
    </citation>
    <scope>NUCLEOTIDE SEQUENCE [LARGE SCALE GENOMIC DNA]</scope>
    <source>
        <strain evidence="1">JCA_2017</strain>
    </source>
</reference>
<dbReference type="AlphaFoldDB" id="A0A371H2V3"/>
<gene>
    <name evidence="1" type="ORF">CR513_20150</name>
</gene>